<evidence type="ECO:0000256" key="1">
    <source>
        <dbReference type="SAM" id="MobiDB-lite"/>
    </source>
</evidence>
<dbReference type="RefSeq" id="WP_279336264.1">
    <property type="nucleotide sequence ID" value="NZ_CP121682.1"/>
</dbReference>
<accession>A0ABY8K5S6</accession>
<protein>
    <submittedName>
        <fullName evidence="2">Uncharacterized protein</fullName>
    </submittedName>
</protein>
<sequence length="60" mass="6227">MVGPLFACHGAAELGARVAAFISSGAFGLDRLSTRRTRARAAQPEPQPQPQPTEPTPVAA</sequence>
<dbReference type="EMBL" id="CP121682">
    <property type="protein sequence ID" value="WGD43212.1"/>
    <property type="molecule type" value="Genomic_DNA"/>
</dbReference>
<gene>
    <name evidence="2" type="ORF">PYS65_25490</name>
</gene>
<feature type="region of interest" description="Disordered" evidence="1">
    <location>
        <begin position="33"/>
        <end position="60"/>
    </location>
</feature>
<evidence type="ECO:0000313" key="2">
    <source>
        <dbReference type="EMBL" id="WGD43212.1"/>
    </source>
</evidence>
<proteinExistence type="predicted"/>
<name>A0ABY8K5S6_9ACTN</name>
<reference evidence="2 3" key="1">
    <citation type="submission" date="2023-03" db="EMBL/GenBank/DDBJ databases">
        <authorList>
            <person name="Mo P."/>
        </authorList>
    </citation>
    <scope>NUCLEOTIDE SEQUENCE [LARGE SCALE GENOMIC DNA]</scope>
    <source>
        <strain evidence="2 3">HUAS 5</strain>
    </source>
</reference>
<feature type="compositionally biased region" description="Pro residues" evidence="1">
    <location>
        <begin position="45"/>
        <end position="60"/>
    </location>
</feature>
<dbReference type="Proteomes" id="UP001216440">
    <property type="component" value="Chromosome"/>
</dbReference>
<keyword evidence="3" id="KW-1185">Reference proteome</keyword>
<evidence type="ECO:0000313" key="3">
    <source>
        <dbReference type="Proteomes" id="UP001216440"/>
    </source>
</evidence>
<organism evidence="2 3">
    <name type="scientific">Streptomyces cathayae</name>
    <dbReference type="NCBI Taxonomy" id="3031124"/>
    <lineage>
        <taxon>Bacteria</taxon>
        <taxon>Bacillati</taxon>
        <taxon>Actinomycetota</taxon>
        <taxon>Actinomycetes</taxon>
        <taxon>Kitasatosporales</taxon>
        <taxon>Streptomycetaceae</taxon>
        <taxon>Streptomyces</taxon>
    </lineage>
</organism>